<gene>
    <name evidence="2" type="ORF">GCM10023184_20410</name>
</gene>
<dbReference type="InterPro" id="IPR014982">
    <property type="entry name" value="GSCFA"/>
</dbReference>
<dbReference type="RefSeq" id="WP_345255544.1">
    <property type="nucleotide sequence ID" value="NZ_BAABGY010000007.1"/>
</dbReference>
<dbReference type="Pfam" id="PF08885">
    <property type="entry name" value="GSCFA"/>
    <property type="match status" value="1"/>
</dbReference>
<feature type="domain" description="GSCFA" evidence="1">
    <location>
        <begin position="22"/>
        <end position="267"/>
    </location>
</feature>
<evidence type="ECO:0000259" key="1">
    <source>
        <dbReference type="Pfam" id="PF08885"/>
    </source>
</evidence>
<proteinExistence type="predicted"/>
<name>A0ABP8GTF2_9BACT</name>
<comment type="caution">
    <text evidence="2">The sequence shown here is derived from an EMBL/GenBank/DDBJ whole genome shotgun (WGS) entry which is preliminary data.</text>
</comment>
<accession>A0ABP8GTF2</accession>
<protein>
    <submittedName>
        <fullName evidence="2">GSCFA domain-containing protein</fullName>
    </submittedName>
</protein>
<dbReference type="Proteomes" id="UP001501725">
    <property type="component" value="Unassembled WGS sequence"/>
</dbReference>
<reference evidence="3" key="1">
    <citation type="journal article" date="2019" name="Int. J. Syst. Evol. Microbiol.">
        <title>The Global Catalogue of Microorganisms (GCM) 10K type strain sequencing project: providing services to taxonomists for standard genome sequencing and annotation.</title>
        <authorList>
            <consortium name="The Broad Institute Genomics Platform"/>
            <consortium name="The Broad Institute Genome Sequencing Center for Infectious Disease"/>
            <person name="Wu L."/>
            <person name="Ma J."/>
        </authorList>
    </citation>
    <scope>NUCLEOTIDE SEQUENCE [LARGE SCALE GENOMIC DNA]</scope>
    <source>
        <strain evidence="3">JCM 17919</strain>
    </source>
</reference>
<dbReference type="EMBL" id="BAABGY010000007">
    <property type="protein sequence ID" value="GAA4329689.1"/>
    <property type="molecule type" value="Genomic_DNA"/>
</dbReference>
<dbReference type="SUPFAM" id="SSF52266">
    <property type="entry name" value="SGNH hydrolase"/>
    <property type="match status" value="1"/>
</dbReference>
<organism evidence="2 3">
    <name type="scientific">Flaviaesturariibacter amylovorans</name>
    <dbReference type="NCBI Taxonomy" id="1084520"/>
    <lineage>
        <taxon>Bacteria</taxon>
        <taxon>Pseudomonadati</taxon>
        <taxon>Bacteroidota</taxon>
        <taxon>Chitinophagia</taxon>
        <taxon>Chitinophagales</taxon>
        <taxon>Chitinophagaceae</taxon>
        <taxon>Flaviaestuariibacter</taxon>
    </lineage>
</organism>
<keyword evidence="3" id="KW-1185">Reference proteome</keyword>
<evidence type="ECO:0000313" key="2">
    <source>
        <dbReference type="EMBL" id="GAA4329689.1"/>
    </source>
</evidence>
<evidence type="ECO:0000313" key="3">
    <source>
        <dbReference type="Proteomes" id="UP001501725"/>
    </source>
</evidence>
<dbReference type="CDD" id="cd00229">
    <property type="entry name" value="SGNH_hydrolase"/>
    <property type="match status" value="1"/>
</dbReference>
<sequence>MELMLPVQIPDPGVRLSHAEGILSIGSCFTEHIGTALRDLKFNVLQNPNGILFDPASVCRSLLSYIDPVPYTEQDLFALGEVWHSWNHHSRFSGTDRAAVLTGINAAQQEAHDFLKGAGWLIITLGSSFSYRLLEERTRPEAPLALSSGVANCHRAPAAWFRKHLLTIDETVAALDNTVHQLFRFNPGLRIIFTISPVRHIRDGVVENNRSKARLIEAVHHLVAKFDKLYYFPSYELVVDILRDYRFYAEDLVHPNYTATNFVLEHFLKTYTSEETRKLLEEIRKLNIARRHKPAFPDTVAHQSFLAAHLEKARQLQQLHPGLDFSQEIEYFGPGSGPLSPEGGT</sequence>